<keyword evidence="1" id="KW-0472">Membrane</keyword>
<sequence length="94" mass="11105">METANLTSFIKTACIIILLYYALKFLARLFLPVLVKKVVQKAEQNFQQQYSHQNQQQNQYQDTNRDEIIIDTAKSTKPRETKKVGEYVDYEEIE</sequence>
<proteinExistence type="predicted"/>
<dbReference type="EMBL" id="JAVDVI010000008">
    <property type="protein sequence ID" value="MDR6968043.1"/>
    <property type="molecule type" value="Genomic_DNA"/>
</dbReference>
<dbReference type="Pfam" id="PF16118">
    <property type="entry name" value="DUF4834"/>
    <property type="match status" value="1"/>
</dbReference>
<reference evidence="2 3" key="1">
    <citation type="submission" date="2023-07" db="EMBL/GenBank/DDBJ databases">
        <title>Sorghum-associated microbial communities from plants grown in Nebraska, USA.</title>
        <authorList>
            <person name="Schachtman D."/>
        </authorList>
    </citation>
    <scope>NUCLEOTIDE SEQUENCE [LARGE SCALE GENOMIC DNA]</scope>
    <source>
        <strain evidence="2 3">3773</strain>
    </source>
</reference>
<evidence type="ECO:0000313" key="2">
    <source>
        <dbReference type="EMBL" id="MDR6968043.1"/>
    </source>
</evidence>
<evidence type="ECO:0000256" key="1">
    <source>
        <dbReference type="SAM" id="Phobius"/>
    </source>
</evidence>
<protein>
    <recommendedName>
        <fullName evidence="4">DUF4834 domain-containing protein</fullName>
    </recommendedName>
</protein>
<evidence type="ECO:0000313" key="3">
    <source>
        <dbReference type="Proteomes" id="UP001255185"/>
    </source>
</evidence>
<keyword evidence="3" id="KW-1185">Reference proteome</keyword>
<keyword evidence="1" id="KW-1133">Transmembrane helix</keyword>
<accession>A0ABU1TQ75</accession>
<dbReference type="Proteomes" id="UP001255185">
    <property type="component" value="Unassembled WGS sequence"/>
</dbReference>
<keyword evidence="1" id="KW-0812">Transmembrane</keyword>
<name>A0ABU1TQ75_9FLAO</name>
<comment type="caution">
    <text evidence="2">The sequence shown here is derived from an EMBL/GenBank/DDBJ whole genome shotgun (WGS) entry which is preliminary data.</text>
</comment>
<feature type="transmembrane region" description="Helical" evidence="1">
    <location>
        <begin position="6"/>
        <end position="27"/>
    </location>
</feature>
<organism evidence="2 3">
    <name type="scientific">Flavobacterium arsenatis</name>
    <dbReference type="NCBI Taxonomy" id="1484332"/>
    <lineage>
        <taxon>Bacteria</taxon>
        <taxon>Pseudomonadati</taxon>
        <taxon>Bacteroidota</taxon>
        <taxon>Flavobacteriia</taxon>
        <taxon>Flavobacteriales</taxon>
        <taxon>Flavobacteriaceae</taxon>
        <taxon>Flavobacterium</taxon>
    </lineage>
</organism>
<gene>
    <name evidence="2" type="ORF">J2X31_002058</name>
</gene>
<dbReference type="RefSeq" id="WP_310026478.1">
    <property type="nucleotide sequence ID" value="NZ_JAVDVI010000008.1"/>
</dbReference>
<dbReference type="InterPro" id="IPR032272">
    <property type="entry name" value="DUF4834"/>
</dbReference>
<evidence type="ECO:0008006" key="4">
    <source>
        <dbReference type="Google" id="ProtNLM"/>
    </source>
</evidence>